<feature type="transmembrane region" description="Helical" evidence="10">
    <location>
        <begin position="271"/>
        <end position="289"/>
    </location>
</feature>
<dbReference type="GO" id="GO:0000026">
    <property type="term" value="F:alpha-1,2-mannosyltransferase activity"/>
    <property type="evidence" value="ECO:0007669"/>
    <property type="project" value="TreeGrafter"/>
</dbReference>
<evidence type="ECO:0000256" key="1">
    <source>
        <dbReference type="ARBA" id="ARBA00004477"/>
    </source>
</evidence>
<dbReference type="Pfam" id="PF03901">
    <property type="entry name" value="Glyco_transf_22"/>
    <property type="match status" value="1"/>
</dbReference>
<keyword evidence="13" id="KW-1185">Reference proteome</keyword>
<dbReference type="OrthoDB" id="497541at2759"/>
<gene>
    <name evidence="12" type="ORF">Dbus_chr3Rg1651</name>
</gene>
<keyword evidence="4 10" id="KW-0328">Glycosyltransferase</keyword>
<evidence type="ECO:0000313" key="13">
    <source>
        <dbReference type="Proteomes" id="UP000494163"/>
    </source>
</evidence>
<reference evidence="12 13" key="1">
    <citation type="submission" date="2015-08" db="EMBL/GenBank/DDBJ databases">
        <title>Ancestral chromatin configuration constrains chromatin evolution on differentiating sex chromosomes in Drosophila.</title>
        <authorList>
            <person name="Zhou Q."/>
            <person name="Bachtrog D."/>
        </authorList>
    </citation>
    <scope>NUCLEOTIDE SEQUENCE [LARGE SCALE GENOMIC DNA]</scope>
    <source>
        <tissue evidence="12">Whole larvae</tissue>
    </source>
</reference>
<evidence type="ECO:0000256" key="4">
    <source>
        <dbReference type="ARBA" id="ARBA00022676"/>
    </source>
</evidence>
<dbReference type="PANTHER" id="PTHR22760:SF2">
    <property type="entry name" value="ALPHA-1,2-MANNOSYLTRANSFERASE ALG9"/>
    <property type="match status" value="1"/>
</dbReference>
<dbReference type="InterPro" id="IPR005599">
    <property type="entry name" value="GPI_mannosylTrfase"/>
</dbReference>
<accession>A0A0M4EPT5</accession>
<feature type="transmembrane region" description="Helical" evidence="10">
    <location>
        <begin position="391"/>
        <end position="411"/>
    </location>
</feature>
<sequence>MAPPSARARYNANKADNQIPTKKPLKRRNGKKETSDVPAPTPAGTRNEKRYLHTNRFIRNSPDPNAPLPTNVPMMPGINTAFKTFVSARLCSAIWAYIADCDETFNYWEPLNYIINGHGLQTWEYSPQFGLRSYTYLLLQGVPGWIYQKIFNPSPLLIFYMVRCMLGFGCAVMERFIYKSICREFGIHVGRLWLIFQLFSVGMFVSSTALLPSSFSMYFGCSALAAWWTKQYSLSIFLTAISALLGWPFAALLSVPMVLDLLLYQRDWRTFLQWTLISLATIALPMIAIDTSYYGKLTFAPLNIVWYNVFTSHGPNIFGTEPLSYYIINGFLNFNIIWAMPIMLILELLILPGRFFSTLNFPRIISVSPFYLWLLVFFAQPHKEERFLFPVYPLISLCGAMTLDIYQRIFFRFKSLMFKLKEPSHYLDHSNVIAILVMVTSALLGLSRVFVLYRNYHAPMDLMLELNKFKVSPQYRAEETYNVCIGKDWHRYPGSFFFPANNFRLRFLKSEFRGMLPAYYTEGENATQVVHPYFNDQNQEHEHMYFDYEQCHFLIDFDEGKYTALEPSYTRRTKDWSIMKSLPFLIQEKSHRVLRAFYVPFLTDNHIKYGDFNLLKRKKPRRNGH</sequence>
<dbReference type="EMBL" id="CP012526">
    <property type="protein sequence ID" value="ALC46901.1"/>
    <property type="molecule type" value="Genomic_DNA"/>
</dbReference>
<evidence type="ECO:0000313" key="12">
    <source>
        <dbReference type="EMBL" id="ALC46901.1"/>
    </source>
</evidence>
<comment type="similarity">
    <text evidence="3 10">Belongs to the glycosyltransferase 22 family.</text>
</comment>
<dbReference type="GO" id="GO:0005789">
    <property type="term" value="C:endoplasmic reticulum membrane"/>
    <property type="evidence" value="ECO:0007669"/>
    <property type="project" value="UniProtKB-SubCell"/>
</dbReference>
<protein>
    <recommendedName>
        <fullName evidence="10">Mannosyltransferase</fullName>
        <ecNumber evidence="10">2.4.1.-</ecNumber>
    </recommendedName>
</protein>
<keyword evidence="7 10" id="KW-0256">Endoplasmic reticulum</keyword>
<evidence type="ECO:0000256" key="11">
    <source>
        <dbReference type="SAM" id="MobiDB-lite"/>
    </source>
</evidence>
<feature type="transmembrane region" description="Helical" evidence="10">
    <location>
        <begin position="432"/>
        <end position="453"/>
    </location>
</feature>
<evidence type="ECO:0000256" key="5">
    <source>
        <dbReference type="ARBA" id="ARBA00022679"/>
    </source>
</evidence>
<dbReference type="OMA" id="PRDMHAK"/>
<dbReference type="EC" id="2.4.1.-" evidence="10"/>
<name>A0A0M4EPT5_DROBS</name>
<proteinExistence type="inferred from homology"/>
<evidence type="ECO:0000256" key="2">
    <source>
        <dbReference type="ARBA" id="ARBA00004922"/>
    </source>
</evidence>
<feature type="non-terminal residue" evidence="12">
    <location>
        <position position="625"/>
    </location>
</feature>
<dbReference type="Proteomes" id="UP000494163">
    <property type="component" value="Chromosome 3R"/>
</dbReference>
<comment type="subcellular location">
    <subcellularLocation>
        <location evidence="1 10">Endoplasmic reticulum membrane</location>
        <topology evidence="1 10">Multi-pass membrane protein</topology>
    </subcellularLocation>
</comment>
<evidence type="ECO:0000256" key="10">
    <source>
        <dbReference type="RuleBase" id="RU363075"/>
    </source>
</evidence>
<feature type="region of interest" description="Disordered" evidence="11">
    <location>
        <begin position="1"/>
        <end position="48"/>
    </location>
</feature>
<comment type="pathway">
    <text evidence="2">Protein modification; protein glycosylation.</text>
</comment>
<organism evidence="12 13">
    <name type="scientific">Drosophila busckii</name>
    <name type="common">Fruit fly</name>
    <dbReference type="NCBI Taxonomy" id="30019"/>
    <lineage>
        <taxon>Eukaryota</taxon>
        <taxon>Metazoa</taxon>
        <taxon>Ecdysozoa</taxon>
        <taxon>Arthropoda</taxon>
        <taxon>Hexapoda</taxon>
        <taxon>Insecta</taxon>
        <taxon>Pterygota</taxon>
        <taxon>Neoptera</taxon>
        <taxon>Endopterygota</taxon>
        <taxon>Diptera</taxon>
        <taxon>Brachycera</taxon>
        <taxon>Muscomorpha</taxon>
        <taxon>Ephydroidea</taxon>
        <taxon>Drosophilidae</taxon>
        <taxon>Drosophila</taxon>
    </lineage>
</organism>
<feature type="transmembrane region" description="Helical" evidence="10">
    <location>
        <begin position="232"/>
        <end position="259"/>
    </location>
</feature>
<dbReference type="PANTHER" id="PTHR22760">
    <property type="entry name" value="GLYCOSYLTRANSFERASE"/>
    <property type="match status" value="1"/>
</dbReference>
<evidence type="ECO:0000256" key="8">
    <source>
        <dbReference type="ARBA" id="ARBA00022989"/>
    </source>
</evidence>
<keyword evidence="9 10" id="KW-0472">Membrane</keyword>
<dbReference type="STRING" id="30019.A0A0M4EPT5"/>
<dbReference type="GO" id="GO:0006487">
    <property type="term" value="P:protein N-linked glycosylation"/>
    <property type="evidence" value="ECO:0007669"/>
    <property type="project" value="TreeGrafter"/>
</dbReference>
<evidence type="ECO:0000256" key="3">
    <source>
        <dbReference type="ARBA" id="ARBA00007063"/>
    </source>
</evidence>
<feature type="transmembrane region" description="Helical" evidence="10">
    <location>
        <begin position="190"/>
        <end position="212"/>
    </location>
</feature>
<keyword evidence="5" id="KW-0808">Transferase</keyword>
<dbReference type="AlphaFoldDB" id="A0A0M4EPT5"/>
<feature type="transmembrane region" description="Helical" evidence="10">
    <location>
        <begin position="361"/>
        <end position="379"/>
    </location>
</feature>
<evidence type="ECO:0000256" key="9">
    <source>
        <dbReference type="ARBA" id="ARBA00023136"/>
    </source>
</evidence>
<dbReference type="UniPathway" id="UPA00378"/>
<feature type="transmembrane region" description="Helical" evidence="10">
    <location>
        <begin position="325"/>
        <end position="349"/>
    </location>
</feature>
<keyword evidence="8 10" id="KW-1133">Transmembrane helix</keyword>
<evidence type="ECO:0000256" key="6">
    <source>
        <dbReference type="ARBA" id="ARBA00022692"/>
    </source>
</evidence>
<keyword evidence="6 10" id="KW-0812">Transmembrane</keyword>
<evidence type="ECO:0000256" key="7">
    <source>
        <dbReference type="ARBA" id="ARBA00022824"/>
    </source>
</evidence>
<feature type="transmembrane region" description="Helical" evidence="10">
    <location>
        <begin position="157"/>
        <end position="178"/>
    </location>
</feature>